<reference evidence="2 3" key="1">
    <citation type="submission" date="2015-08" db="EMBL/GenBank/DDBJ databases">
        <authorList>
            <person name="Babu N.S."/>
            <person name="Beckwith C.J."/>
            <person name="Beseler K.G."/>
            <person name="Brison A."/>
            <person name="Carone J.V."/>
            <person name="Caskin T.P."/>
            <person name="Diamond M."/>
            <person name="Durham M.E."/>
            <person name="Foxe J.M."/>
            <person name="Go M."/>
            <person name="Henderson B.A."/>
            <person name="Jones I.B."/>
            <person name="McGettigan J.A."/>
            <person name="Micheletti S.J."/>
            <person name="Nasrallah M.E."/>
            <person name="Ortiz D."/>
            <person name="Piller C.R."/>
            <person name="Privatt S.R."/>
            <person name="Schneider S.L."/>
            <person name="Sharp S."/>
            <person name="Smith T.C."/>
            <person name="Stanton J.D."/>
            <person name="Ullery H.E."/>
            <person name="Wilson R.J."/>
            <person name="Serrano M.G."/>
            <person name="Buck G."/>
            <person name="Lee V."/>
            <person name="Wang Y."/>
            <person name="Carvalho R."/>
            <person name="Voegtly L."/>
            <person name="Shi R."/>
            <person name="Duckworth R."/>
            <person name="Johnson A."/>
            <person name="Loviza R."/>
            <person name="Walstead R."/>
            <person name="Shah Z."/>
            <person name="Kiflezghi M."/>
            <person name="Wade K."/>
            <person name="Ball S.L."/>
            <person name="Bradley K.W."/>
            <person name="Asai D.J."/>
            <person name="Bowman C.A."/>
            <person name="Russell D.A."/>
            <person name="Pope W.H."/>
            <person name="Jacobs-Sera D."/>
            <person name="Hendrix R.W."/>
            <person name="Hatfull G.F."/>
        </authorList>
    </citation>
    <scope>NUCLEOTIDE SEQUENCE [LARGE SCALE GENOMIC DNA]</scope>
    <source>
        <strain evidence="2 3">DSM 27648</strain>
    </source>
</reference>
<sequence length="40" mass="4498">MRLRPRLRFEHHPTNANLEATSRRMSSKGGVLLAEGTLPP</sequence>
<evidence type="ECO:0000313" key="2">
    <source>
        <dbReference type="EMBL" id="AKV01349.1"/>
    </source>
</evidence>
<accession>A0A0K1Q6K9</accession>
<protein>
    <submittedName>
        <fullName evidence="2">Uncharacterized protein</fullName>
    </submittedName>
</protein>
<evidence type="ECO:0000313" key="3">
    <source>
        <dbReference type="Proteomes" id="UP000064967"/>
    </source>
</evidence>
<dbReference type="EMBL" id="CP012333">
    <property type="protein sequence ID" value="AKV01349.1"/>
    <property type="molecule type" value="Genomic_DNA"/>
</dbReference>
<evidence type="ECO:0000256" key="1">
    <source>
        <dbReference type="SAM" id="MobiDB-lite"/>
    </source>
</evidence>
<proteinExistence type="predicted"/>
<dbReference type="KEGG" id="llu:AKJ09_08012"/>
<dbReference type="AlphaFoldDB" id="A0A0K1Q6K9"/>
<name>A0A0K1Q6K9_9BACT</name>
<organism evidence="2 3">
    <name type="scientific">Labilithrix luteola</name>
    <dbReference type="NCBI Taxonomy" id="1391654"/>
    <lineage>
        <taxon>Bacteria</taxon>
        <taxon>Pseudomonadati</taxon>
        <taxon>Myxococcota</taxon>
        <taxon>Polyangia</taxon>
        <taxon>Polyangiales</taxon>
        <taxon>Labilitrichaceae</taxon>
        <taxon>Labilithrix</taxon>
    </lineage>
</organism>
<gene>
    <name evidence="2" type="ORF">AKJ09_08012</name>
</gene>
<feature type="compositionally biased region" description="Polar residues" evidence="1">
    <location>
        <begin position="14"/>
        <end position="24"/>
    </location>
</feature>
<feature type="region of interest" description="Disordered" evidence="1">
    <location>
        <begin position="1"/>
        <end position="40"/>
    </location>
</feature>
<keyword evidence="3" id="KW-1185">Reference proteome</keyword>
<dbReference type="Proteomes" id="UP000064967">
    <property type="component" value="Chromosome"/>
</dbReference>